<dbReference type="EMBL" id="DTIN01000014">
    <property type="protein sequence ID" value="HFX13465.1"/>
    <property type="molecule type" value="Genomic_DNA"/>
</dbReference>
<evidence type="ECO:0000313" key="7">
    <source>
        <dbReference type="EMBL" id="HFX13465.1"/>
    </source>
</evidence>
<evidence type="ECO:0000259" key="6">
    <source>
        <dbReference type="PROSITE" id="PS51510"/>
    </source>
</evidence>
<feature type="binding site" evidence="5">
    <location>
        <position position="88"/>
    </location>
    <ligand>
        <name>ATP</name>
        <dbReference type="ChEBI" id="CHEBI:30616"/>
    </ligand>
</feature>
<protein>
    <submittedName>
        <fullName evidence="7">ATP--guanido phosphotransferase</fullName>
    </submittedName>
</protein>
<comment type="similarity">
    <text evidence="5">Belongs to the ATP:guanido phosphotransferase family.</text>
</comment>
<evidence type="ECO:0000256" key="5">
    <source>
        <dbReference type="PROSITE-ProRule" id="PRU00843"/>
    </source>
</evidence>
<feature type="binding site" evidence="5">
    <location>
        <begin position="24"/>
        <end position="28"/>
    </location>
    <ligand>
        <name>ATP</name>
        <dbReference type="ChEBI" id="CHEBI:30616"/>
    </ligand>
</feature>
<keyword evidence="1 5" id="KW-0808">Transferase</keyword>
<dbReference type="GO" id="GO:0046314">
    <property type="term" value="P:phosphocreatine biosynthetic process"/>
    <property type="evidence" value="ECO:0007669"/>
    <property type="project" value="InterPro"/>
</dbReference>
<feature type="binding site" evidence="5">
    <location>
        <position position="122"/>
    </location>
    <ligand>
        <name>ATP</name>
        <dbReference type="ChEBI" id="CHEBI:30616"/>
    </ligand>
</feature>
<dbReference type="AlphaFoldDB" id="A0A7C3RWB8"/>
<organism evidence="7">
    <name type="scientific">Dictyoglomus thermophilum</name>
    <dbReference type="NCBI Taxonomy" id="14"/>
    <lineage>
        <taxon>Bacteria</taxon>
        <taxon>Pseudomonadati</taxon>
        <taxon>Dictyoglomota</taxon>
        <taxon>Dictyoglomia</taxon>
        <taxon>Dictyoglomales</taxon>
        <taxon>Dictyoglomaceae</taxon>
        <taxon>Dictyoglomus</taxon>
    </lineage>
</organism>
<dbReference type="Gene3D" id="3.30.590.10">
    <property type="entry name" value="Glutamine synthetase/guanido kinase, catalytic domain"/>
    <property type="match status" value="1"/>
</dbReference>
<dbReference type="Pfam" id="PF00217">
    <property type="entry name" value="ATP-gua_Ptrans"/>
    <property type="match status" value="1"/>
</dbReference>
<dbReference type="PANTHER" id="PTHR11547:SF38">
    <property type="entry name" value="ARGININE KINASE 1-RELATED"/>
    <property type="match status" value="1"/>
</dbReference>
<dbReference type="SUPFAM" id="SSF55931">
    <property type="entry name" value="Glutamine synthetase/guanido kinase"/>
    <property type="match status" value="1"/>
</dbReference>
<dbReference type="InterPro" id="IPR000749">
    <property type="entry name" value="ATP-guanido_PTrfase"/>
</dbReference>
<evidence type="ECO:0000256" key="4">
    <source>
        <dbReference type="ARBA" id="ARBA00022840"/>
    </source>
</evidence>
<feature type="binding site" evidence="5">
    <location>
        <begin position="204"/>
        <end position="209"/>
    </location>
    <ligand>
        <name>ATP</name>
        <dbReference type="ChEBI" id="CHEBI:30616"/>
    </ligand>
</feature>
<dbReference type="InterPro" id="IPR023660">
    <property type="entry name" value="Arg_Kinase"/>
</dbReference>
<accession>A0A7C3RWB8</accession>
<dbReference type="GO" id="GO:0005615">
    <property type="term" value="C:extracellular space"/>
    <property type="evidence" value="ECO:0007669"/>
    <property type="project" value="TreeGrafter"/>
</dbReference>
<proteinExistence type="inferred from homology"/>
<keyword evidence="2 5" id="KW-0547">Nucleotide-binding</keyword>
<keyword evidence="4 5" id="KW-0067">ATP-binding</keyword>
<feature type="domain" description="Phosphagen kinase C-terminal" evidence="6">
    <location>
        <begin position="21"/>
        <end position="251"/>
    </location>
</feature>
<name>A0A7C3RWB8_DICTH</name>
<feature type="binding site" evidence="5">
    <location>
        <begin position="173"/>
        <end position="177"/>
    </location>
    <ligand>
        <name>ATP</name>
        <dbReference type="ChEBI" id="CHEBI:30616"/>
    </ligand>
</feature>
<comment type="caution">
    <text evidence="7">The sequence shown here is derived from an EMBL/GenBank/DDBJ whole genome shotgun (WGS) entry which is preliminary data.</text>
</comment>
<dbReference type="InterPro" id="IPR022414">
    <property type="entry name" value="ATP-guanido_PTrfase_cat"/>
</dbReference>
<keyword evidence="3 5" id="KW-0418">Kinase</keyword>
<dbReference type="PANTHER" id="PTHR11547">
    <property type="entry name" value="ARGININE OR CREATINE KINASE"/>
    <property type="match status" value="1"/>
</dbReference>
<evidence type="ECO:0000256" key="3">
    <source>
        <dbReference type="ARBA" id="ARBA00022777"/>
    </source>
</evidence>
<gene>
    <name evidence="7" type="ORF">ENW00_04785</name>
</gene>
<evidence type="ECO:0000256" key="1">
    <source>
        <dbReference type="ARBA" id="ARBA00022679"/>
    </source>
</evidence>
<reference evidence="7" key="1">
    <citation type="journal article" date="2020" name="mSystems">
        <title>Genome- and Community-Level Interaction Insights into Carbon Utilization and Element Cycling Functions of Hydrothermarchaeota in Hydrothermal Sediment.</title>
        <authorList>
            <person name="Zhou Z."/>
            <person name="Liu Y."/>
            <person name="Xu W."/>
            <person name="Pan J."/>
            <person name="Luo Z.H."/>
            <person name="Li M."/>
        </authorList>
    </citation>
    <scope>NUCLEOTIDE SEQUENCE [LARGE SCALE GENOMIC DNA]</scope>
    <source>
        <strain evidence="7">SpSt-81</strain>
    </source>
</reference>
<dbReference type="InterPro" id="IPR014746">
    <property type="entry name" value="Gln_synth/guanido_kin_cat_dom"/>
</dbReference>
<dbReference type="GO" id="GO:0004111">
    <property type="term" value="F:creatine kinase activity"/>
    <property type="evidence" value="ECO:0007669"/>
    <property type="project" value="InterPro"/>
</dbReference>
<dbReference type="PROSITE" id="PS51510">
    <property type="entry name" value="PHOSPHAGEN_KINASE_C"/>
    <property type="match status" value="1"/>
</dbReference>
<sequence length="351" mass="41165">MREFYYKYLKWIGEGNLHKDIILSTRIRLARNVREFPFPNQASEPQRKRFINKVEWVFKNDTKFNKDYDFLRLEKLPKLVSEVLIEKHLISEDQFNNLSGTGLIVRKDGKLSIRLNEEDHFRIQVLSGGLEINESWKMLQSLENHISEYFDFAFDNSMGYLTSCITNLGCGLRISLLVHLPGLTFTGKIKTLFRRLRSSKVLIRGFYGENTKAIAGFYQIASKSSLGCSEEELIKKMEEIALKIVNEEIKARELLFEERRRWVEDIFGRAWGIINYAKYLESLEAISLLSNIRFGIFYKIINLPIKLLDLLLILTLPAHLQVKLGREMDSEERDRVRADLLHDVFKNYKID</sequence>
<evidence type="ECO:0000256" key="2">
    <source>
        <dbReference type="ARBA" id="ARBA00022741"/>
    </source>
</evidence>
<dbReference type="GO" id="GO:0005524">
    <property type="term" value="F:ATP binding"/>
    <property type="evidence" value="ECO:0007669"/>
    <property type="project" value="UniProtKB-UniRule"/>
</dbReference>
<dbReference type="CDD" id="cd07930">
    <property type="entry name" value="bacterial_phosphagen_kinase"/>
    <property type="match status" value="1"/>
</dbReference>